<gene>
    <name evidence="1" type="ORF">MNBD_BACTEROID03-1140</name>
</gene>
<organism evidence="1">
    <name type="scientific">hydrothermal vent metagenome</name>
    <dbReference type="NCBI Taxonomy" id="652676"/>
    <lineage>
        <taxon>unclassified sequences</taxon>
        <taxon>metagenomes</taxon>
        <taxon>ecological metagenomes</taxon>
    </lineage>
</organism>
<dbReference type="PROSITE" id="PS51257">
    <property type="entry name" value="PROKAR_LIPOPROTEIN"/>
    <property type="match status" value="1"/>
</dbReference>
<evidence type="ECO:0000313" key="1">
    <source>
        <dbReference type="EMBL" id="VAW12114.1"/>
    </source>
</evidence>
<accession>A0A3B0TU35</accession>
<protein>
    <recommendedName>
        <fullName evidence="2">TonB C-terminal domain-containing protein</fullName>
    </recommendedName>
</protein>
<dbReference type="EMBL" id="UOEL01000081">
    <property type="protein sequence ID" value="VAW12114.1"/>
    <property type="molecule type" value="Genomic_DNA"/>
</dbReference>
<name>A0A3B0TU35_9ZZZZ</name>
<reference evidence="1" key="1">
    <citation type="submission" date="2018-06" db="EMBL/GenBank/DDBJ databases">
        <authorList>
            <person name="Zhirakovskaya E."/>
        </authorList>
    </citation>
    <scope>NUCLEOTIDE SEQUENCE</scope>
</reference>
<dbReference type="AlphaFoldDB" id="A0A3B0TU35"/>
<proteinExistence type="predicted"/>
<evidence type="ECO:0008006" key="2">
    <source>
        <dbReference type="Google" id="ProtNLM"/>
    </source>
</evidence>
<sequence>MRLFLMVLVLCGFMSCDFFESKDKKTQKLVDQELREIDFNDVDDYPLFDDCDETATKEQQKSCFEDCLSLHLAMDLQAIEFATDNEINDTIFFDFIIENDGGISVLNIENKEVLKGQMGKFEEKLIQSLNSLPRLEPALKRGVPVRAKFRIPIAINSSSKK</sequence>